<name>A0ABN8XZX9_RANTA</name>
<proteinExistence type="predicted"/>
<protein>
    <submittedName>
        <fullName evidence="2">Uncharacterized protein</fullName>
    </submittedName>
</protein>
<feature type="region of interest" description="Disordered" evidence="1">
    <location>
        <begin position="47"/>
        <end position="127"/>
    </location>
</feature>
<evidence type="ECO:0000313" key="3">
    <source>
        <dbReference type="Proteomes" id="UP001176941"/>
    </source>
</evidence>
<organism evidence="2 3">
    <name type="scientific">Rangifer tarandus platyrhynchus</name>
    <name type="common">Svalbard reindeer</name>
    <dbReference type="NCBI Taxonomy" id="3082113"/>
    <lineage>
        <taxon>Eukaryota</taxon>
        <taxon>Metazoa</taxon>
        <taxon>Chordata</taxon>
        <taxon>Craniata</taxon>
        <taxon>Vertebrata</taxon>
        <taxon>Euteleostomi</taxon>
        <taxon>Mammalia</taxon>
        <taxon>Eutheria</taxon>
        <taxon>Laurasiatheria</taxon>
        <taxon>Artiodactyla</taxon>
        <taxon>Ruminantia</taxon>
        <taxon>Pecora</taxon>
        <taxon>Cervidae</taxon>
        <taxon>Odocoileinae</taxon>
        <taxon>Rangifer</taxon>
    </lineage>
</organism>
<evidence type="ECO:0000313" key="2">
    <source>
        <dbReference type="EMBL" id="CAI9154693.1"/>
    </source>
</evidence>
<gene>
    <name evidence="2" type="ORF">MRATA1EN1_LOCUS3655</name>
</gene>
<dbReference type="EMBL" id="OX459947">
    <property type="protein sequence ID" value="CAI9154693.1"/>
    <property type="molecule type" value="Genomic_DNA"/>
</dbReference>
<feature type="compositionally biased region" description="Basic and acidic residues" evidence="1">
    <location>
        <begin position="81"/>
        <end position="90"/>
    </location>
</feature>
<keyword evidence="3" id="KW-1185">Reference proteome</keyword>
<dbReference type="Proteomes" id="UP001176941">
    <property type="component" value="Chromosome 11"/>
</dbReference>
<sequence>MIARGQGRALGGLRPEDWGILLPAQPGQLHGQVWPRNLLCRPSAQLERKSLSVSAPSSPPALAPHIPAERGGGQAATSDARPGEFDRAGPVRDQWTLWDSSPLGGTGTEPDLPSDKSGQRHLALSIS</sequence>
<accession>A0ABN8XZX9</accession>
<reference evidence="2" key="1">
    <citation type="submission" date="2023-04" db="EMBL/GenBank/DDBJ databases">
        <authorList>
            <consortium name="ELIXIR-Norway"/>
        </authorList>
    </citation>
    <scope>NUCLEOTIDE SEQUENCE [LARGE SCALE GENOMIC DNA]</scope>
</reference>
<evidence type="ECO:0000256" key="1">
    <source>
        <dbReference type="SAM" id="MobiDB-lite"/>
    </source>
</evidence>